<accession>A0A8H8A1C8</accession>
<sequence length="145" mass="15508">MVSAEDGAFPFPQRVICCFSCSLTRGENRFCSPSPPVHSSDRQGLQANDRADGEDEHEKRTAPPPLPAAPASSYVFSRPRGRDLFAEPLPFSFSLSAAARSTRFPGLVTSPPAFVCRAAERNSTTATFLHSSASSTGGSSRTRVT</sequence>
<evidence type="ECO:0000313" key="2">
    <source>
        <dbReference type="EMBL" id="KAG5463226.1"/>
    </source>
</evidence>
<comment type="caution">
    <text evidence="2">The sequence shown here is derived from an EMBL/GenBank/DDBJ whole genome shotgun (WGS) entry which is preliminary data.</text>
</comment>
<dbReference type="Proteomes" id="UP000673691">
    <property type="component" value="Unassembled WGS sequence"/>
</dbReference>
<protein>
    <submittedName>
        <fullName evidence="2">Uncharacterized protein</fullName>
    </submittedName>
</protein>
<evidence type="ECO:0000313" key="3">
    <source>
        <dbReference type="Proteomes" id="UP000673691"/>
    </source>
</evidence>
<reference evidence="2 3" key="1">
    <citation type="journal article" name="Sci. Rep.">
        <title>Genome-scale phylogenetic analyses confirm Olpidium as the closest living zoosporic fungus to the non-flagellated, terrestrial fungi.</title>
        <authorList>
            <person name="Chang Y."/>
            <person name="Rochon D."/>
            <person name="Sekimoto S."/>
            <person name="Wang Y."/>
            <person name="Chovatia M."/>
            <person name="Sandor L."/>
            <person name="Salamov A."/>
            <person name="Grigoriev I.V."/>
            <person name="Stajich J.E."/>
            <person name="Spatafora J.W."/>
        </authorList>
    </citation>
    <scope>NUCLEOTIDE SEQUENCE [LARGE SCALE GENOMIC DNA]</scope>
    <source>
        <strain evidence="2">S191</strain>
    </source>
</reference>
<name>A0A8H8A1C8_9FUNG</name>
<feature type="region of interest" description="Disordered" evidence="1">
    <location>
        <begin position="32"/>
        <end position="73"/>
    </location>
</feature>
<dbReference type="EMBL" id="JAEFCI010000945">
    <property type="protein sequence ID" value="KAG5463226.1"/>
    <property type="molecule type" value="Genomic_DNA"/>
</dbReference>
<proteinExistence type="predicted"/>
<gene>
    <name evidence="2" type="ORF">BJ554DRAFT_902</name>
</gene>
<evidence type="ECO:0000256" key="1">
    <source>
        <dbReference type="SAM" id="MobiDB-lite"/>
    </source>
</evidence>
<dbReference type="AlphaFoldDB" id="A0A8H8A1C8"/>
<keyword evidence="3" id="KW-1185">Reference proteome</keyword>
<organism evidence="2 3">
    <name type="scientific">Olpidium bornovanus</name>
    <dbReference type="NCBI Taxonomy" id="278681"/>
    <lineage>
        <taxon>Eukaryota</taxon>
        <taxon>Fungi</taxon>
        <taxon>Fungi incertae sedis</taxon>
        <taxon>Olpidiomycota</taxon>
        <taxon>Olpidiomycotina</taxon>
        <taxon>Olpidiomycetes</taxon>
        <taxon>Olpidiales</taxon>
        <taxon>Olpidiaceae</taxon>
        <taxon>Olpidium</taxon>
    </lineage>
</organism>